<dbReference type="InterPro" id="IPR037401">
    <property type="entry name" value="SnoaL-like"/>
</dbReference>
<dbReference type="Gene3D" id="3.10.450.50">
    <property type="match status" value="1"/>
</dbReference>
<dbReference type="SUPFAM" id="SSF54427">
    <property type="entry name" value="NTF2-like"/>
    <property type="match status" value="1"/>
</dbReference>
<evidence type="ECO:0000313" key="2">
    <source>
        <dbReference type="EMBL" id="NYE17592.1"/>
    </source>
</evidence>
<sequence>MPPTNPPTGSADQLRWLVDRAAISDLLIDFARALDDQDWKSYAANFTEDGAVIISPLVAKTITHRGREGLAEFVAGNLGRYAGTHHLSTNHAITLDADTADARSAFVAAHLFDTHDPLRHADGAGWHYWKLRRTPDGWRIAQLTLEVCYLSGEPLLH</sequence>
<dbReference type="RefSeq" id="WP_179837908.1">
    <property type="nucleotide sequence ID" value="NZ_BMRD01000023.1"/>
</dbReference>
<dbReference type="AlphaFoldDB" id="A0A7Y9GJD4"/>
<dbReference type="CDD" id="cd00531">
    <property type="entry name" value="NTF2_like"/>
    <property type="match status" value="1"/>
</dbReference>
<protein>
    <submittedName>
        <fullName evidence="2">Ketosteroid isomerase-like protein</fullName>
    </submittedName>
</protein>
<feature type="domain" description="SnoaL-like" evidence="1">
    <location>
        <begin position="17"/>
        <end position="143"/>
    </location>
</feature>
<evidence type="ECO:0000313" key="3">
    <source>
        <dbReference type="Proteomes" id="UP000591272"/>
    </source>
</evidence>
<keyword evidence="2" id="KW-0413">Isomerase</keyword>
<dbReference type="Pfam" id="PF13577">
    <property type="entry name" value="SnoaL_4"/>
    <property type="match status" value="1"/>
</dbReference>
<dbReference type="Proteomes" id="UP000591272">
    <property type="component" value="Unassembled WGS sequence"/>
</dbReference>
<reference evidence="2 3" key="1">
    <citation type="submission" date="2020-07" db="EMBL/GenBank/DDBJ databases">
        <title>Sequencing the genomes of 1000 actinobacteria strains.</title>
        <authorList>
            <person name="Klenk H.-P."/>
        </authorList>
    </citation>
    <scope>NUCLEOTIDE SEQUENCE [LARGE SCALE GENOMIC DNA]</scope>
    <source>
        <strain evidence="2 3">DSM 43461</strain>
    </source>
</reference>
<comment type="caution">
    <text evidence="2">The sequence shown here is derived from an EMBL/GenBank/DDBJ whole genome shotgun (WGS) entry which is preliminary data.</text>
</comment>
<dbReference type="EMBL" id="JACCBT010000001">
    <property type="protein sequence ID" value="NYE17592.1"/>
    <property type="molecule type" value="Genomic_DNA"/>
</dbReference>
<accession>A0A7Y9GJD4</accession>
<name>A0A7Y9GJD4_9ACTN</name>
<evidence type="ECO:0000259" key="1">
    <source>
        <dbReference type="Pfam" id="PF13577"/>
    </source>
</evidence>
<dbReference type="InterPro" id="IPR032710">
    <property type="entry name" value="NTF2-like_dom_sf"/>
</dbReference>
<dbReference type="GO" id="GO:0016853">
    <property type="term" value="F:isomerase activity"/>
    <property type="evidence" value="ECO:0007669"/>
    <property type="project" value="UniProtKB-KW"/>
</dbReference>
<proteinExistence type="predicted"/>
<gene>
    <name evidence="2" type="ORF">BJ999_007888</name>
</gene>
<keyword evidence="3" id="KW-1185">Reference proteome</keyword>
<organism evidence="2 3">
    <name type="scientific">Actinomadura citrea</name>
    <dbReference type="NCBI Taxonomy" id="46158"/>
    <lineage>
        <taxon>Bacteria</taxon>
        <taxon>Bacillati</taxon>
        <taxon>Actinomycetota</taxon>
        <taxon>Actinomycetes</taxon>
        <taxon>Streptosporangiales</taxon>
        <taxon>Thermomonosporaceae</taxon>
        <taxon>Actinomadura</taxon>
    </lineage>
</organism>